<dbReference type="OrthoDB" id="2376237at2"/>
<dbReference type="InterPro" id="IPR011008">
    <property type="entry name" value="Dimeric_a/b-barrel"/>
</dbReference>
<dbReference type="EMBL" id="PXNN01000006">
    <property type="protein sequence ID" value="PSF09264.1"/>
    <property type="molecule type" value="Genomic_DNA"/>
</dbReference>
<dbReference type="Proteomes" id="UP000238385">
    <property type="component" value="Unassembled WGS sequence"/>
</dbReference>
<comment type="caution">
    <text evidence="2">The sequence shown here is derived from an EMBL/GenBank/DDBJ whole genome shotgun (WGS) entry which is preliminary data.</text>
</comment>
<dbReference type="RefSeq" id="WP_106670506.1">
    <property type="nucleotide sequence ID" value="NZ_BMFE01000003.1"/>
</dbReference>
<evidence type="ECO:0000259" key="1">
    <source>
        <dbReference type="Pfam" id="PF11695"/>
    </source>
</evidence>
<dbReference type="Pfam" id="PF11695">
    <property type="entry name" value="DUF3291"/>
    <property type="match status" value="1"/>
</dbReference>
<evidence type="ECO:0000313" key="3">
    <source>
        <dbReference type="Proteomes" id="UP000238385"/>
    </source>
</evidence>
<reference evidence="2 3" key="1">
    <citation type="submission" date="2018-03" db="EMBL/GenBank/DDBJ databases">
        <title>Marinobacter brunus sp. nov., a marine bacterium of Gamma-proteobacteria isolated from the surface seawater of the South China Sea.</title>
        <authorList>
            <person name="Cheng H."/>
            <person name="Wu Y.-H."/>
            <person name="Xamxidin M."/>
            <person name="Xu X.-W."/>
        </authorList>
    </citation>
    <scope>NUCLEOTIDE SEQUENCE [LARGE SCALE GENOMIC DNA]</scope>
    <source>
        <strain evidence="2 3">JCM 30472</strain>
    </source>
</reference>
<organism evidence="2 3">
    <name type="scientific">Marinobacter halophilus</name>
    <dbReference type="NCBI Taxonomy" id="1323740"/>
    <lineage>
        <taxon>Bacteria</taxon>
        <taxon>Pseudomonadati</taxon>
        <taxon>Pseudomonadota</taxon>
        <taxon>Gammaproteobacteria</taxon>
        <taxon>Pseudomonadales</taxon>
        <taxon>Marinobacteraceae</taxon>
        <taxon>Marinobacter</taxon>
    </lineage>
</organism>
<accession>A0A2T1KGL0</accession>
<protein>
    <submittedName>
        <fullName evidence="2">DUF3291 domain-containing protein</fullName>
    </submittedName>
</protein>
<dbReference type="InterPro" id="IPR021708">
    <property type="entry name" value="DUF3291"/>
</dbReference>
<dbReference type="SUPFAM" id="SSF54909">
    <property type="entry name" value="Dimeric alpha+beta barrel"/>
    <property type="match status" value="1"/>
</dbReference>
<keyword evidence="3" id="KW-1185">Reference proteome</keyword>
<dbReference type="AlphaFoldDB" id="A0A2T1KGL0"/>
<gene>
    <name evidence="2" type="ORF">C7H08_04070</name>
</gene>
<feature type="domain" description="DUF3291" evidence="1">
    <location>
        <begin position="6"/>
        <end position="142"/>
    </location>
</feature>
<proteinExistence type="predicted"/>
<name>A0A2T1KGL0_9GAMM</name>
<evidence type="ECO:0000313" key="2">
    <source>
        <dbReference type="EMBL" id="PSF09264.1"/>
    </source>
</evidence>
<sequence length="165" mass="18538">MSKYQIAQLNIATLMAPIDSPQLSDFVENLDRINALAEDSPGFVWRLQTEEGDATGIDYFGSDKIVNLSLWDSIEALHNYVYRSAHVEIMRRKKEWFHKMGEAYMVLWWVPAGHIPSVEEAARKLNILREHGPTAEAFTFKKAFPAPSELASVPTDTLGGECPAT</sequence>